<gene>
    <name evidence="13" type="primary">folP</name>
    <name evidence="13" type="ORF">JMN32_11450</name>
</gene>
<evidence type="ECO:0000256" key="7">
    <source>
        <dbReference type="ARBA" id="ARBA00022679"/>
    </source>
</evidence>
<evidence type="ECO:0000256" key="11">
    <source>
        <dbReference type="ARBA" id="ARBA00030193"/>
    </source>
</evidence>
<evidence type="ECO:0000256" key="8">
    <source>
        <dbReference type="ARBA" id="ARBA00022723"/>
    </source>
</evidence>
<dbReference type="InterPro" id="IPR006390">
    <property type="entry name" value="DHP_synth_dom"/>
</dbReference>
<evidence type="ECO:0000256" key="2">
    <source>
        <dbReference type="ARBA" id="ARBA00001946"/>
    </source>
</evidence>
<name>A0A937KE75_9BACT</name>
<evidence type="ECO:0000256" key="4">
    <source>
        <dbReference type="ARBA" id="ARBA00009503"/>
    </source>
</evidence>
<evidence type="ECO:0000256" key="3">
    <source>
        <dbReference type="ARBA" id="ARBA00004763"/>
    </source>
</evidence>
<evidence type="ECO:0000313" key="14">
    <source>
        <dbReference type="Proteomes" id="UP000614216"/>
    </source>
</evidence>
<dbReference type="NCBIfam" id="TIGR01496">
    <property type="entry name" value="DHPS"/>
    <property type="match status" value="1"/>
</dbReference>
<dbReference type="PANTHER" id="PTHR20941:SF1">
    <property type="entry name" value="FOLIC ACID SYNTHESIS PROTEIN FOL1"/>
    <property type="match status" value="1"/>
</dbReference>
<dbReference type="Pfam" id="PF00809">
    <property type="entry name" value="Pterin_bind"/>
    <property type="match status" value="1"/>
</dbReference>
<dbReference type="Proteomes" id="UP000614216">
    <property type="component" value="Unassembled WGS sequence"/>
</dbReference>
<dbReference type="FunFam" id="3.20.20.20:FF:000006">
    <property type="entry name" value="Dihydropteroate synthase"/>
    <property type="match status" value="1"/>
</dbReference>
<protein>
    <recommendedName>
        <fullName evidence="6">Dihydropteroate synthase</fullName>
        <ecNumber evidence="5">2.5.1.15</ecNumber>
    </recommendedName>
    <alternativeName>
        <fullName evidence="11">Dihydropteroate pyrophosphorylase</fullName>
    </alternativeName>
</protein>
<proteinExistence type="inferred from homology"/>
<dbReference type="PROSITE" id="PS50972">
    <property type="entry name" value="PTERIN_BINDING"/>
    <property type="match status" value="1"/>
</dbReference>
<dbReference type="InterPro" id="IPR045031">
    <property type="entry name" value="DHP_synth-like"/>
</dbReference>
<evidence type="ECO:0000256" key="1">
    <source>
        <dbReference type="ARBA" id="ARBA00000012"/>
    </source>
</evidence>
<dbReference type="GO" id="GO:0046654">
    <property type="term" value="P:tetrahydrofolate biosynthetic process"/>
    <property type="evidence" value="ECO:0007669"/>
    <property type="project" value="TreeGrafter"/>
</dbReference>
<reference evidence="13" key="1">
    <citation type="submission" date="2021-01" db="EMBL/GenBank/DDBJ databases">
        <title>Fulvivirga kasyanovii gen. nov., sp nov., a novel member of the phylum Bacteroidetes isolated from seawater in a mussel farm.</title>
        <authorList>
            <person name="Zhao L.-H."/>
            <person name="Wang Z.-J."/>
        </authorList>
    </citation>
    <scope>NUCLEOTIDE SEQUENCE</scope>
    <source>
        <strain evidence="13">29W222</strain>
    </source>
</reference>
<dbReference type="EMBL" id="JAEUGD010000042">
    <property type="protein sequence ID" value="MBL6446928.1"/>
    <property type="molecule type" value="Genomic_DNA"/>
</dbReference>
<dbReference type="SUPFAM" id="SSF51717">
    <property type="entry name" value="Dihydropteroate synthetase-like"/>
    <property type="match status" value="1"/>
</dbReference>
<evidence type="ECO:0000313" key="13">
    <source>
        <dbReference type="EMBL" id="MBL6446928.1"/>
    </source>
</evidence>
<dbReference type="GO" id="GO:0046872">
    <property type="term" value="F:metal ion binding"/>
    <property type="evidence" value="ECO:0007669"/>
    <property type="project" value="UniProtKB-KW"/>
</dbReference>
<dbReference type="CDD" id="cd00739">
    <property type="entry name" value="DHPS"/>
    <property type="match status" value="1"/>
</dbReference>
<evidence type="ECO:0000256" key="9">
    <source>
        <dbReference type="ARBA" id="ARBA00022842"/>
    </source>
</evidence>
<comment type="similarity">
    <text evidence="4">Belongs to the DHPS family.</text>
</comment>
<comment type="catalytic activity">
    <reaction evidence="1">
        <text>(7,8-dihydropterin-6-yl)methyl diphosphate + 4-aminobenzoate = 7,8-dihydropteroate + diphosphate</text>
        <dbReference type="Rhea" id="RHEA:19949"/>
        <dbReference type="ChEBI" id="CHEBI:17836"/>
        <dbReference type="ChEBI" id="CHEBI:17839"/>
        <dbReference type="ChEBI" id="CHEBI:33019"/>
        <dbReference type="ChEBI" id="CHEBI:72950"/>
        <dbReference type="EC" id="2.5.1.15"/>
    </reaction>
</comment>
<evidence type="ECO:0000256" key="10">
    <source>
        <dbReference type="ARBA" id="ARBA00022909"/>
    </source>
</evidence>
<dbReference type="EC" id="2.5.1.15" evidence="5"/>
<dbReference type="Gene3D" id="3.20.20.20">
    <property type="entry name" value="Dihydropteroate synthase-like"/>
    <property type="match status" value="1"/>
</dbReference>
<comment type="caution">
    <text evidence="13">The sequence shown here is derived from an EMBL/GenBank/DDBJ whole genome shotgun (WGS) entry which is preliminary data.</text>
</comment>
<accession>A0A937KE75</accession>
<evidence type="ECO:0000256" key="5">
    <source>
        <dbReference type="ARBA" id="ARBA00012458"/>
    </source>
</evidence>
<organism evidence="13 14">
    <name type="scientific">Fulvivirga marina</name>
    <dbReference type="NCBI Taxonomy" id="2494733"/>
    <lineage>
        <taxon>Bacteria</taxon>
        <taxon>Pseudomonadati</taxon>
        <taxon>Bacteroidota</taxon>
        <taxon>Cytophagia</taxon>
        <taxon>Cytophagales</taxon>
        <taxon>Fulvivirgaceae</taxon>
        <taxon>Fulvivirga</taxon>
    </lineage>
</organism>
<keyword evidence="14" id="KW-1185">Reference proteome</keyword>
<dbReference type="InterPro" id="IPR000489">
    <property type="entry name" value="Pterin-binding_dom"/>
</dbReference>
<dbReference type="InterPro" id="IPR011005">
    <property type="entry name" value="Dihydropteroate_synth-like_sf"/>
</dbReference>
<dbReference type="GO" id="GO:0046656">
    <property type="term" value="P:folic acid biosynthetic process"/>
    <property type="evidence" value="ECO:0007669"/>
    <property type="project" value="UniProtKB-KW"/>
</dbReference>
<dbReference type="GO" id="GO:0005829">
    <property type="term" value="C:cytosol"/>
    <property type="evidence" value="ECO:0007669"/>
    <property type="project" value="TreeGrafter"/>
</dbReference>
<feature type="domain" description="Pterin-binding" evidence="12">
    <location>
        <begin position="1"/>
        <end position="250"/>
    </location>
</feature>
<dbReference type="PANTHER" id="PTHR20941">
    <property type="entry name" value="FOLATE SYNTHESIS PROTEINS"/>
    <property type="match status" value="1"/>
</dbReference>
<dbReference type="GO" id="GO:0004156">
    <property type="term" value="F:dihydropteroate synthase activity"/>
    <property type="evidence" value="ECO:0007669"/>
    <property type="project" value="UniProtKB-EC"/>
</dbReference>
<evidence type="ECO:0000256" key="6">
    <source>
        <dbReference type="ARBA" id="ARBA00016919"/>
    </source>
</evidence>
<dbReference type="AlphaFoldDB" id="A0A937KE75"/>
<comment type="pathway">
    <text evidence="3">Cofactor biosynthesis; tetrahydrofolate biosynthesis; 7,8-dihydrofolate from 2-amino-4-hydroxy-6-hydroxymethyl-7,8-dihydropteridine diphosphate and 4-aminobenzoate: step 1/2.</text>
</comment>
<keyword evidence="9" id="KW-0460">Magnesium</keyword>
<sequence length="261" mass="29168">MGILNTTPDSFFDGGRYTHEKAVLERARSMVDEGVDIIDIGGYSSRPGAENISTEDELKRVIPHIKNIRKELPDVYLSIDTFRATIAEKSIEAGADIINDISGGDLDKRMYDVVTDAQVPYILMHMRGTPQTMKQKTSYDNILIEILNFFEKKVSELHSRGVKDIVVDPGFGFAKTMDQNYALLKNLNYFKVLGLPLLAGVSRKSFIYKKLGIPPSEALNGTTVLNTIALLNGVQILRVHDVKEAVETVKLFNLTYNNIEN</sequence>
<evidence type="ECO:0000259" key="12">
    <source>
        <dbReference type="PROSITE" id="PS50972"/>
    </source>
</evidence>
<comment type="cofactor">
    <cofactor evidence="2">
        <name>Mg(2+)</name>
        <dbReference type="ChEBI" id="CHEBI:18420"/>
    </cofactor>
</comment>
<keyword evidence="8" id="KW-0479">Metal-binding</keyword>
<keyword evidence="10" id="KW-0289">Folate biosynthesis</keyword>
<keyword evidence="7 13" id="KW-0808">Transferase</keyword>
<dbReference type="PROSITE" id="PS00793">
    <property type="entry name" value="DHPS_2"/>
    <property type="match status" value="1"/>
</dbReference>